<gene>
    <name evidence="6" type="ORF">Leucomu_14715</name>
</gene>
<accession>A0ABX5QIS0</accession>
<dbReference type="InterPro" id="IPR003593">
    <property type="entry name" value="AAA+_ATPase"/>
</dbReference>
<dbReference type="GO" id="GO:0005524">
    <property type="term" value="F:ATP binding"/>
    <property type="evidence" value="ECO:0007669"/>
    <property type="project" value="UniProtKB-KW"/>
</dbReference>
<sequence>MKSMADPLVKLAGVSKHYPGVRALTDVSLQIFPGRVLALAGENGAGKSTLIKSLAGAVRPDEGTVEVGGNPVPADPGEVIKAGVSVIYQELTDVPDMSIADNLLLGAFPSSAGFTRRREAEKLSRASLARVGLAHIDPWRPVSSLTLSERQLLEIARCLARDAKVLVFDEPTSSLPESEVEILMAVIKGLKADGLGILYVSHHLDEFFEIADDILVLRDGRAVEQRPTAEWDEQQLVRAMLARDLGRAYPFRERRLGDDVLNVEGLNAPRVKDARVHVRGGEVVGLIGLAGAGRTELMRAIAGIDRPESGGVKIDGAEVKTGSIAAARGAGIAYVTEDRKQSGLVLESSVRDNMAFGNYGLFSKLGWVRKTKLARLCKKWVADFEVKTADTNGAVGRLSGGNQQKVVLARYAATEPRVILLDDPTRGVDVGSKAAIYEKVFELAEGGAGVIITSSDTDEVLAVSDRAYVLRAGRIVGEVDRAAFDRETALHLASLG</sequence>
<evidence type="ECO:0000259" key="5">
    <source>
        <dbReference type="PROSITE" id="PS50893"/>
    </source>
</evidence>
<dbReference type="InterPro" id="IPR017871">
    <property type="entry name" value="ABC_transporter-like_CS"/>
</dbReference>
<dbReference type="Gene3D" id="3.40.50.300">
    <property type="entry name" value="P-loop containing nucleotide triphosphate hydrolases"/>
    <property type="match status" value="2"/>
</dbReference>
<dbReference type="Proteomes" id="UP000285768">
    <property type="component" value="Chromosome"/>
</dbReference>
<dbReference type="Pfam" id="PF00005">
    <property type="entry name" value="ABC_tran"/>
    <property type="match status" value="2"/>
</dbReference>
<evidence type="ECO:0000256" key="1">
    <source>
        <dbReference type="ARBA" id="ARBA00022448"/>
    </source>
</evidence>
<feature type="domain" description="ABC transporter" evidence="5">
    <location>
        <begin position="9"/>
        <end position="244"/>
    </location>
</feature>
<evidence type="ECO:0000256" key="2">
    <source>
        <dbReference type="ARBA" id="ARBA00022737"/>
    </source>
</evidence>
<dbReference type="PROSITE" id="PS50893">
    <property type="entry name" value="ABC_TRANSPORTER_2"/>
    <property type="match status" value="2"/>
</dbReference>
<feature type="domain" description="ABC transporter" evidence="5">
    <location>
        <begin position="255"/>
        <end position="495"/>
    </location>
</feature>
<proteinExistence type="predicted"/>
<evidence type="ECO:0000256" key="4">
    <source>
        <dbReference type="ARBA" id="ARBA00022840"/>
    </source>
</evidence>
<dbReference type="CDD" id="cd03215">
    <property type="entry name" value="ABC_Carb_Monos_II"/>
    <property type="match status" value="1"/>
</dbReference>
<dbReference type="EMBL" id="CP035037">
    <property type="protein sequence ID" value="QAB19002.1"/>
    <property type="molecule type" value="Genomic_DNA"/>
</dbReference>
<organism evidence="6 7">
    <name type="scientific">Leucobacter muris</name>
    <dbReference type="NCBI Taxonomy" id="1935379"/>
    <lineage>
        <taxon>Bacteria</taxon>
        <taxon>Bacillati</taxon>
        <taxon>Actinomycetota</taxon>
        <taxon>Actinomycetes</taxon>
        <taxon>Micrococcales</taxon>
        <taxon>Microbacteriaceae</taxon>
        <taxon>Leucobacter</taxon>
    </lineage>
</organism>
<dbReference type="SUPFAM" id="SSF52540">
    <property type="entry name" value="P-loop containing nucleoside triphosphate hydrolases"/>
    <property type="match status" value="2"/>
</dbReference>
<dbReference type="CDD" id="cd03216">
    <property type="entry name" value="ABC_Carb_Monos_I"/>
    <property type="match status" value="1"/>
</dbReference>
<evidence type="ECO:0000313" key="6">
    <source>
        <dbReference type="EMBL" id="QAB19002.1"/>
    </source>
</evidence>
<evidence type="ECO:0000313" key="7">
    <source>
        <dbReference type="Proteomes" id="UP000285768"/>
    </source>
</evidence>
<keyword evidence="2" id="KW-0677">Repeat</keyword>
<protein>
    <submittedName>
        <fullName evidence="6">Sugar ABC transporter ATP-binding protein</fullName>
    </submittedName>
</protein>
<keyword evidence="7" id="KW-1185">Reference proteome</keyword>
<dbReference type="PANTHER" id="PTHR43790:SF9">
    <property type="entry name" value="GALACTOFURANOSE TRANSPORTER ATP-BINDING PROTEIN YTFR"/>
    <property type="match status" value="1"/>
</dbReference>
<dbReference type="SMART" id="SM00382">
    <property type="entry name" value="AAA"/>
    <property type="match status" value="2"/>
</dbReference>
<dbReference type="InterPro" id="IPR050107">
    <property type="entry name" value="ABC_carbohydrate_import_ATPase"/>
</dbReference>
<name>A0ABX5QIS0_9MICO</name>
<dbReference type="InterPro" id="IPR003439">
    <property type="entry name" value="ABC_transporter-like_ATP-bd"/>
</dbReference>
<dbReference type="PROSITE" id="PS00211">
    <property type="entry name" value="ABC_TRANSPORTER_1"/>
    <property type="match status" value="1"/>
</dbReference>
<evidence type="ECO:0000256" key="3">
    <source>
        <dbReference type="ARBA" id="ARBA00022741"/>
    </source>
</evidence>
<dbReference type="PANTHER" id="PTHR43790">
    <property type="entry name" value="CARBOHYDRATE TRANSPORT ATP-BINDING PROTEIN MG119-RELATED"/>
    <property type="match status" value="1"/>
</dbReference>
<keyword evidence="3" id="KW-0547">Nucleotide-binding</keyword>
<keyword evidence="4 6" id="KW-0067">ATP-binding</keyword>
<reference evidence="6 7" key="1">
    <citation type="submission" date="2019-01" db="EMBL/GenBank/DDBJ databases">
        <title>Leucobacter muris sp. nov. isolated from the nose of a laboratory mouse.</title>
        <authorList>
            <person name="Benga L."/>
            <person name="Sproeer C."/>
            <person name="Schumann P."/>
            <person name="Verbarg S."/>
            <person name="Bunk B."/>
            <person name="Engelhardt E."/>
            <person name="Benten P.M."/>
            <person name="Sager M."/>
        </authorList>
    </citation>
    <scope>NUCLEOTIDE SEQUENCE [LARGE SCALE GENOMIC DNA]</scope>
    <source>
        <strain evidence="6 7">DSM 101948</strain>
    </source>
</reference>
<keyword evidence="1" id="KW-0813">Transport</keyword>
<dbReference type="InterPro" id="IPR027417">
    <property type="entry name" value="P-loop_NTPase"/>
</dbReference>